<reference evidence="3 4" key="1">
    <citation type="journal article" date="2014" name="PLoS Genet.">
        <title>Phylogenetically driven sequencing of extremely halophilic archaea reveals strategies for static and dynamic osmo-response.</title>
        <authorList>
            <person name="Becker E.A."/>
            <person name="Seitzer P.M."/>
            <person name="Tritt A."/>
            <person name="Larsen D."/>
            <person name="Krusor M."/>
            <person name="Yao A.I."/>
            <person name="Wu D."/>
            <person name="Madern D."/>
            <person name="Eisen J.A."/>
            <person name="Darling A.E."/>
            <person name="Facciotti M.T."/>
        </authorList>
    </citation>
    <scope>NUCLEOTIDE SEQUENCE [LARGE SCALE GENOMIC DNA]</scope>
    <source>
        <strain evidence="3 4">2-9-1</strain>
    </source>
</reference>
<protein>
    <recommendedName>
        <fullName evidence="5">Glycyl aminopeptidase</fullName>
    </recommendedName>
</protein>
<comment type="caution">
    <text evidence="3">The sequence shown here is derived from an EMBL/GenBank/DDBJ whole genome shotgun (WGS) entry which is preliminary data.</text>
</comment>
<dbReference type="Proteomes" id="UP000011626">
    <property type="component" value="Unassembled WGS sequence"/>
</dbReference>
<keyword evidence="2" id="KW-1133">Transmembrane helix</keyword>
<gene>
    <name evidence="3" type="ORF">C475_20567</name>
</gene>
<keyword evidence="2" id="KW-0472">Membrane</keyword>
<keyword evidence="2" id="KW-0812">Transmembrane</keyword>
<keyword evidence="4" id="KW-1185">Reference proteome</keyword>
<organism evidence="3 4">
    <name type="scientific">Halosimplex carlsbadense 2-9-1</name>
    <dbReference type="NCBI Taxonomy" id="797114"/>
    <lineage>
        <taxon>Archaea</taxon>
        <taxon>Methanobacteriati</taxon>
        <taxon>Methanobacteriota</taxon>
        <taxon>Stenosarchaea group</taxon>
        <taxon>Halobacteria</taxon>
        <taxon>Halobacteriales</taxon>
        <taxon>Haloarculaceae</taxon>
        <taxon>Halosimplex</taxon>
    </lineage>
</organism>
<evidence type="ECO:0000256" key="1">
    <source>
        <dbReference type="SAM" id="MobiDB-lite"/>
    </source>
</evidence>
<evidence type="ECO:0000313" key="4">
    <source>
        <dbReference type="Proteomes" id="UP000011626"/>
    </source>
</evidence>
<dbReference type="AlphaFoldDB" id="M0CAE1"/>
<feature type="region of interest" description="Disordered" evidence="1">
    <location>
        <begin position="26"/>
        <end position="46"/>
    </location>
</feature>
<dbReference type="eggNOG" id="arCOG06334">
    <property type="taxonomic scope" value="Archaea"/>
</dbReference>
<evidence type="ECO:0000313" key="3">
    <source>
        <dbReference type="EMBL" id="ELZ20205.1"/>
    </source>
</evidence>
<feature type="transmembrane region" description="Helical" evidence="2">
    <location>
        <begin position="450"/>
        <end position="471"/>
    </location>
</feature>
<name>M0CAE1_9EURY</name>
<sequence>MSAVSALVVIISISMVIPASAAVGPTPSAGDGVAVDRSSGDERAADAVPTEAVSVTRADEGIRYDLRFSRPAGADRAWLVVRGSARVVETAGFERVTGSDLTRLRWTGEGSASASVVVRPNASDPAETATTEAWTFTRTPFVELQWVADGSVHQVWPLAERPGNVSAEVGAFGRYALVGATETLTRATPAGRVDLVVPAGAMADAKGERVADALARAARDLDVGDRDDATLAFAAPPSVRWGGESVPARDEFWVNADSRLDTAEAVWLHEYVHTRQSFRLAPEMRWFREASAEYYAAQLAHEQGLIDRSAVEAHLDGDPSTVTLTDSATWAGDDVPQREGARTLAVLDRRIRERTYGQRSLEDVFRRLNRHDGVVTYAAFEQTVAEVTGEPDDAWLGRHVNGSAPVADQYGPDARPLAVALLDRLGVDGAATGSTTGAGGVLTAVRGDGAAFFIVATGFSGVAAIPLYGALRRRERRERATGTALSGSRAT</sequence>
<accession>M0CAE1</accession>
<proteinExistence type="predicted"/>
<dbReference type="EMBL" id="AOIU01000047">
    <property type="protein sequence ID" value="ELZ20205.1"/>
    <property type="molecule type" value="Genomic_DNA"/>
</dbReference>
<evidence type="ECO:0000256" key="2">
    <source>
        <dbReference type="SAM" id="Phobius"/>
    </source>
</evidence>
<evidence type="ECO:0008006" key="5">
    <source>
        <dbReference type="Google" id="ProtNLM"/>
    </source>
</evidence>